<evidence type="ECO:0000256" key="10">
    <source>
        <dbReference type="ARBA" id="ARBA00023049"/>
    </source>
</evidence>
<evidence type="ECO:0000256" key="6">
    <source>
        <dbReference type="ARBA" id="ARBA00022723"/>
    </source>
</evidence>
<dbReference type="GO" id="GO:0046872">
    <property type="term" value="F:metal ion binding"/>
    <property type="evidence" value="ECO:0007669"/>
    <property type="project" value="UniProtKB-UniRule"/>
</dbReference>
<evidence type="ECO:0000256" key="7">
    <source>
        <dbReference type="ARBA" id="ARBA00022801"/>
    </source>
</evidence>
<evidence type="ECO:0000256" key="2">
    <source>
        <dbReference type="ARBA" id="ARBA00004305"/>
    </source>
</evidence>
<dbReference type="GO" id="GO:0006627">
    <property type="term" value="P:protein processing involved in protein targeting to mitochondrion"/>
    <property type="evidence" value="ECO:0007669"/>
    <property type="project" value="TreeGrafter"/>
</dbReference>
<evidence type="ECO:0000256" key="13">
    <source>
        <dbReference type="RuleBase" id="RU003435"/>
    </source>
</evidence>
<feature type="domain" description="Peptidase M3A/M3B catalytic" evidence="14">
    <location>
        <begin position="265"/>
        <end position="738"/>
    </location>
</feature>
<dbReference type="Proteomes" id="UP000007148">
    <property type="component" value="Unassembled WGS sequence"/>
</dbReference>
<dbReference type="GO" id="GO:0006518">
    <property type="term" value="P:peptide metabolic process"/>
    <property type="evidence" value="ECO:0007669"/>
    <property type="project" value="TreeGrafter"/>
</dbReference>
<evidence type="ECO:0000259" key="14">
    <source>
        <dbReference type="Pfam" id="PF01432"/>
    </source>
</evidence>
<sequence>MLLRRPFRFRGCLVTKSERKAARLASTLAPSVDDKALLNLFHASNKPKSGTTSGLFKHPQMSTPEAFLPVAAATMARANYIVRRIVTAQDEKETQRIVKNIDRLSDLLCGVIDMAELIRHMHPDRAWVDAANNAYDILCEYMNGLNTDVELAAALDRFIENPSFNTLPFEARQTALIFQHDFNKSGVHLPKEKRDKFVQLSSNIISHGRDFLQGMHARKPSVTLTREDCDGVPEGSPLWKLYALKRGMRSSISVEPNSTEARRVLKFSTNDDARRKVYVAQNTSRVEEIGVLEHLLRDRAELAKLVGHESYAHMLLHDKMGRNPENVQMFLNSLMNFSRPRALAALELAKAAKQKRQGLPAPPQIQAWDREAYFPPEPLEPPIQLPVLTPGIAIYAFSRLLRNIYGIYLRPAEVDRAEVWHEDVRKLDIVDESEGVIGWIYLDLFYRNGKASGATHYTLRCSRRVDDDDAESDFNPGEQRELTPEMERQWVLTTEAHVSSAKVGAHQRPAAVISCDLLPGRAKEMDWQDVVTLWHELGHAMHSMIGRTEYGNVAGTRCATDFVELPSILMEHFLTSPEVLSLFFTNEKTTVSPEDMPVAQRAGSPFQAIEAHNHILLACLDQHYHSRVALSPHFDSTHELKHIQTAYGVLPYVEGTSWQTSFGHLFSYGASYYSYLFDRAIASRVWAKIFSNGPLQRENGERFKNDVLRFGGGKQPWDMVGELLDEPMLKEGGLHAMQEVGRWGVDDVAAGGPLA</sequence>
<dbReference type="EC" id="3.4.24.59" evidence="4"/>
<dbReference type="CDD" id="cd06457">
    <property type="entry name" value="M3A_MIP"/>
    <property type="match status" value="1"/>
</dbReference>
<comment type="catalytic activity">
    <reaction evidence="1">
        <text>Release of an N-terminal octapeptide as second stage of processing of some proteins imported into the mitochondrion.</text>
        <dbReference type="EC" id="3.4.24.59"/>
    </reaction>
</comment>
<keyword evidence="7 13" id="KW-0378">Hydrolase</keyword>
<keyword evidence="5 13" id="KW-0645">Protease</keyword>
<evidence type="ECO:0000256" key="8">
    <source>
        <dbReference type="ARBA" id="ARBA00022833"/>
    </source>
</evidence>
<dbReference type="PANTHER" id="PTHR11804">
    <property type="entry name" value="PROTEASE M3 THIMET OLIGOPEPTIDASE-RELATED"/>
    <property type="match status" value="1"/>
</dbReference>
<dbReference type="OrthoDB" id="17530at2759"/>
<keyword evidence="8 13" id="KW-0862">Zinc</keyword>
<dbReference type="Gene3D" id="1.10.1370.10">
    <property type="entry name" value="Neurolysin, domain 3"/>
    <property type="match status" value="1"/>
</dbReference>
<organism evidence="15 16">
    <name type="scientific">Serendipita indica (strain DSM 11827)</name>
    <name type="common">Root endophyte fungus</name>
    <name type="synonym">Piriformospora indica</name>
    <dbReference type="NCBI Taxonomy" id="1109443"/>
    <lineage>
        <taxon>Eukaryota</taxon>
        <taxon>Fungi</taxon>
        <taxon>Dikarya</taxon>
        <taxon>Basidiomycota</taxon>
        <taxon>Agaricomycotina</taxon>
        <taxon>Agaricomycetes</taxon>
        <taxon>Sebacinales</taxon>
        <taxon>Serendipitaceae</taxon>
        <taxon>Serendipita</taxon>
    </lineage>
</organism>
<keyword evidence="16" id="KW-1185">Reference proteome</keyword>
<dbReference type="HOGENOM" id="CLU_001805_0_0_1"/>
<evidence type="ECO:0000256" key="5">
    <source>
        <dbReference type="ARBA" id="ARBA00022670"/>
    </source>
</evidence>
<evidence type="ECO:0000256" key="9">
    <source>
        <dbReference type="ARBA" id="ARBA00022946"/>
    </source>
</evidence>
<dbReference type="OMA" id="ALMFEYM"/>
<evidence type="ECO:0000256" key="11">
    <source>
        <dbReference type="ARBA" id="ARBA00023128"/>
    </source>
</evidence>
<dbReference type="GO" id="GO:0005759">
    <property type="term" value="C:mitochondrial matrix"/>
    <property type="evidence" value="ECO:0007669"/>
    <property type="project" value="UniProtKB-SubCell"/>
</dbReference>
<dbReference type="InterPro" id="IPR033851">
    <property type="entry name" value="M3A_MIP"/>
</dbReference>
<evidence type="ECO:0000256" key="12">
    <source>
        <dbReference type="ARBA" id="ARBA00025208"/>
    </source>
</evidence>
<dbReference type="InterPro" id="IPR001567">
    <property type="entry name" value="Pept_M3A_M3B_dom"/>
</dbReference>
<proteinExistence type="inferred from homology"/>
<dbReference type="InParanoid" id="G4T8N9"/>
<dbReference type="InterPro" id="IPR024077">
    <property type="entry name" value="Neurolysin/TOP_dom2"/>
</dbReference>
<comment type="function">
    <text evidence="12">Cleaves proteins, imported into the mitochondrion, to their mature size. While most mitochondrial precursor proteins are processed to the mature form in one step by mitochondrial processing peptidase (MPP), the sequential cleavage by MIP of an octapeptide after initial processing by MPP is a required step for a subgroup of nuclear-encoded precursor proteins destined for the matrix or the inner membrane.</text>
</comment>
<keyword evidence="10 13" id="KW-0482">Metalloprotease</keyword>
<evidence type="ECO:0000256" key="3">
    <source>
        <dbReference type="ARBA" id="ARBA00006040"/>
    </source>
</evidence>
<dbReference type="GO" id="GO:0004222">
    <property type="term" value="F:metalloendopeptidase activity"/>
    <property type="evidence" value="ECO:0007669"/>
    <property type="project" value="UniProtKB-EC"/>
</dbReference>
<dbReference type="Gene3D" id="1.10.1370.40">
    <property type="match status" value="2"/>
</dbReference>
<dbReference type="EMBL" id="CAFZ01000018">
    <property type="protein sequence ID" value="CCA67691.1"/>
    <property type="molecule type" value="Genomic_DNA"/>
</dbReference>
<reference evidence="15 16" key="1">
    <citation type="journal article" date="2011" name="PLoS Pathog.">
        <title>Endophytic Life Strategies Decoded by Genome and Transcriptome Analyses of the Mutualistic Root Symbiont Piriformospora indica.</title>
        <authorList>
            <person name="Zuccaro A."/>
            <person name="Lahrmann U."/>
            <person name="Guldener U."/>
            <person name="Langen G."/>
            <person name="Pfiffi S."/>
            <person name="Biedenkopf D."/>
            <person name="Wong P."/>
            <person name="Samans B."/>
            <person name="Grimm C."/>
            <person name="Basiewicz M."/>
            <person name="Murat C."/>
            <person name="Martin F."/>
            <person name="Kogel K.H."/>
        </authorList>
    </citation>
    <scope>NUCLEOTIDE SEQUENCE [LARGE SCALE GENOMIC DNA]</scope>
    <source>
        <strain evidence="15 16">DSM 11827</strain>
    </source>
</reference>
<evidence type="ECO:0000256" key="4">
    <source>
        <dbReference type="ARBA" id="ARBA00012441"/>
    </source>
</evidence>
<name>G4T8N9_SERID</name>
<gene>
    <name evidence="15" type="ORF">PIIN_01518</name>
</gene>
<keyword evidence="6 13" id="KW-0479">Metal-binding</keyword>
<dbReference type="FunCoup" id="G4T8N9">
    <property type="interactions" value="335"/>
</dbReference>
<dbReference type="Pfam" id="PF01432">
    <property type="entry name" value="Peptidase_M3"/>
    <property type="match status" value="1"/>
</dbReference>
<comment type="cofactor">
    <cofactor evidence="13">
        <name>Zn(2+)</name>
        <dbReference type="ChEBI" id="CHEBI:29105"/>
    </cofactor>
    <text evidence="13">Binds 1 zinc ion.</text>
</comment>
<evidence type="ECO:0000256" key="1">
    <source>
        <dbReference type="ARBA" id="ARBA00000436"/>
    </source>
</evidence>
<keyword evidence="11" id="KW-0496">Mitochondrion</keyword>
<dbReference type="AlphaFoldDB" id="G4T8N9"/>
<dbReference type="SUPFAM" id="SSF55486">
    <property type="entry name" value="Metalloproteases ('zincins'), catalytic domain"/>
    <property type="match status" value="1"/>
</dbReference>
<comment type="subcellular location">
    <subcellularLocation>
        <location evidence="2">Mitochondrion matrix</location>
    </subcellularLocation>
</comment>
<dbReference type="STRING" id="1109443.G4T8N9"/>
<comment type="similarity">
    <text evidence="3 13">Belongs to the peptidase M3 family.</text>
</comment>
<evidence type="ECO:0000313" key="15">
    <source>
        <dbReference type="EMBL" id="CCA67691.1"/>
    </source>
</evidence>
<protein>
    <recommendedName>
        <fullName evidence="4">mitochondrial intermediate peptidase</fullName>
        <ecNumber evidence="4">3.4.24.59</ecNumber>
    </recommendedName>
</protein>
<accession>G4T8N9</accession>
<evidence type="ECO:0000313" key="16">
    <source>
        <dbReference type="Proteomes" id="UP000007148"/>
    </source>
</evidence>
<keyword evidence="9" id="KW-0809">Transit peptide</keyword>
<dbReference type="PANTHER" id="PTHR11804:SF79">
    <property type="entry name" value="MITOCHONDRIAL INTERMEDIATE PEPTIDASE"/>
    <property type="match status" value="1"/>
</dbReference>
<dbReference type="eggNOG" id="KOG2090">
    <property type="taxonomic scope" value="Eukaryota"/>
</dbReference>
<dbReference type="InterPro" id="IPR045090">
    <property type="entry name" value="Pept_M3A_M3B"/>
</dbReference>
<comment type="caution">
    <text evidence="15">The sequence shown here is derived from an EMBL/GenBank/DDBJ whole genome shotgun (WGS) entry which is preliminary data.</text>
</comment>